<dbReference type="Proteomes" id="UP000297299">
    <property type="component" value="Unassembled WGS sequence"/>
</dbReference>
<reference evidence="2 3" key="1">
    <citation type="submission" date="2017-11" db="EMBL/GenBank/DDBJ databases">
        <title>Comparative genomics of Botrytis spp.</title>
        <authorList>
            <person name="Valero-Jimenez C.A."/>
            <person name="Tapia P."/>
            <person name="Veloso J."/>
            <person name="Silva-Moreno E."/>
            <person name="Staats M."/>
            <person name="Valdes J.H."/>
            <person name="Van Kan J.A.L."/>
        </authorList>
    </citation>
    <scope>NUCLEOTIDE SEQUENCE [LARGE SCALE GENOMIC DNA]</scope>
    <source>
        <strain evidence="2 3">MUCL2830</strain>
    </source>
</reference>
<dbReference type="InterPro" id="IPR045518">
    <property type="entry name" value="2EXR"/>
</dbReference>
<keyword evidence="3" id="KW-1185">Reference proteome</keyword>
<protein>
    <recommendedName>
        <fullName evidence="1">2EXR domain-containing protein</fullName>
    </recommendedName>
</protein>
<accession>A0A4Y8D311</accession>
<name>A0A4Y8D311_9HELO</name>
<feature type="domain" description="2EXR" evidence="1">
    <location>
        <begin position="12"/>
        <end position="128"/>
    </location>
</feature>
<evidence type="ECO:0000313" key="3">
    <source>
        <dbReference type="Proteomes" id="UP000297299"/>
    </source>
</evidence>
<proteinExistence type="predicted"/>
<gene>
    <name evidence="2" type="ORF">BOTCAL_0180g00230</name>
</gene>
<sequence length="278" mass="32302">MVGTSMITATTFPRFMSLAIELRSQIWRDALPDNIEPALYQFKRGCWHPVFLSESDYQYRSWDEVENLRLQFFEEMLGNVQIKTPLVSVNYEAREIAVNWAHEMGFFVQEIGGYPIFSCPFDPEHDMLYIPPGQEISAKTEPVDILTEFELTDTPPCYRIDVENFAVAESTILKHNLPVLGNMFSYSPMQTLTIIIGSPPKIRSAGNDSKLQERWELRQEGEYDWSNTKEPLEFQGRKFPGKENLYRILGELNECFYQDIEIFDIPNFKVKVVSAIRK</sequence>
<dbReference type="OrthoDB" id="3546385at2759"/>
<dbReference type="AlphaFoldDB" id="A0A4Y8D311"/>
<evidence type="ECO:0000259" key="1">
    <source>
        <dbReference type="Pfam" id="PF20150"/>
    </source>
</evidence>
<dbReference type="EMBL" id="PHWZ01000180">
    <property type="protein sequence ID" value="TEY60587.1"/>
    <property type="molecule type" value="Genomic_DNA"/>
</dbReference>
<dbReference type="Pfam" id="PF20150">
    <property type="entry name" value="2EXR"/>
    <property type="match status" value="1"/>
</dbReference>
<evidence type="ECO:0000313" key="2">
    <source>
        <dbReference type="EMBL" id="TEY60587.1"/>
    </source>
</evidence>
<comment type="caution">
    <text evidence="2">The sequence shown here is derived from an EMBL/GenBank/DDBJ whole genome shotgun (WGS) entry which is preliminary data.</text>
</comment>
<organism evidence="2 3">
    <name type="scientific">Botryotinia calthae</name>
    <dbReference type="NCBI Taxonomy" id="38488"/>
    <lineage>
        <taxon>Eukaryota</taxon>
        <taxon>Fungi</taxon>
        <taxon>Dikarya</taxon>
        <taxon>Ascomycota</taxon>
        <taxon>Pezizomycotina</taxon>
        <taxon>Leotiomycetes</taxon>
        <taxon>Helotiales</taxon>
        <taxon>Sclerotiniaceae</taxon>
        <taxon>Botryotinia</taxon>
    </lineage>
</organism>